<gene>
    <name evidence="1" type="ORF">LCGC14_0854960</name>
</gene>
<organism evidence="1">
    <name type="scientific">marine sediment metagenome</name>
    <dbReference type="NCBI Taxonomy" id="412755"/>
    <lineage>
        <taxon>unclassified sequences</taxon>
        <taxon>metagenomes</taxon>
        <taxon>ecological metagenomes</taxon>
    </lineage>
</organism>
<accession>A0A0F9P965</accession>
<comment type="caution">
    <text evidence="1">The sequence shown here is derived from an EMBL/GenBank/DDBJ whole genome shotgun (WGS) entry which is preliminary data.</text>
</comment>
<reference evidence="1" key="1">
    <citation type="journal article" date="2015" name="Nature">
        <title>Complex archaea that bridge the gap between prokaryotes and eukaryotes.</title>
        <authorList>
            <person name="Spang A."/>
            <person name="Saw J.H."/>
            <person name="Jorgensen S.L."/>
            <person name="Zaremba-Niedzwiedzka K."/>
            <person name="Martijn J."/>
            <person name="Lind A.E."/>
            <person name="van Eijk R."/>
            <person name="Schleper C."/>
            <person name="Guy L."/>
            <person name="Ettema T.J."/>
        </authorList>
    </citation>
    <scope>NUCLEOTIDE SEQUENCE</scope>
</reference>
<dbReference type="AlphaFoldDB" id="A0A0F9P965"/>
<sequence>MEFVIKVKKIGEPDSQSWEEKYDKDVEDPNDYGRNIVAYFNATLNSYEKPREFISSRIIKK</sequence>
<proteinExistence type="predicted"/>
<evidence type="ECO:0000313" key="1">
    <source>
        <dbReference type="EMBL" id="KKN28370.1"/>
    </source>
</evidence>
<name>A0A0F9P965_9ZZZZ</name>
<protein>
    <submittedName>
        <fullName evidence="1">Uncharacterized protein</fullName>
    </submittedName>
</protein>
<dbReference type="EMBL" id="LAZR01002570">
    <property type="protein sequence ID" value="KKN28370.1"/>
    <property type="molecule type" value="Genomic_DNA"/>
</dbReference>